<reference evidence="6 7" key="1">
    <citation type="submission" date="2017-05" db="EMBL/GenBank/DDBJ databases">
        <title>Genomic insights into alkan degradation activity of Oleiphilus messinensis.</title>
        <authorList>
            <person name="Kozyavkin S.A."/>
            <person name="Slesarev A.I."/>
            <person name="Golyshin P.N."/>
            <person name="Korzhenkov A."/>
            <person name="Golyshina O.N."/>
            <person name="Toshchakov S.V."/>
        </authorList>
    </citation>
    <scope>NUCLEOTIDE SEQUENCE [LARGE SCALE GENOMIC DNA]</scope>
    <source>
        <strain evidence="6 7">ME102</strain>
    </source>
</reference>
<evidence type="ECO:0000256" key="3">
    <source>
        <dbReference type="PIRSR" id="PIRSR000390-1"/>
    </source>
</evidence>
<organism evidence="6 7">
    <name type="scientific">Oleiphilus messinensis</name>
    <dbReference type="NCBI Taxonomy" id="141451"/>
    <lineage>
        <taxon>Bacteria</taxon>
        <taxon>Pseudomonadati</taxon>
        <taxon>Pseudomonadota</taxon>
        <taxon>Gammaproteobacteria</taxon>
        <taxon>Oceanospirillales</taxon>
        <taxon>Oleiphilaceae</taxon>
        <taxon>Oleiphilus</taxon>
    </lineage>
</organism>
<dbReference type="Pfam" id="PF01041">
    <property type="entry name" value="DegT_DnrJ_EryC1"/>
    <property type="match status" value="1"/>
</dbReference>
<dbReference type="OrthoDB" id="9804264at2"/>
<dbReference type="SUPFAM" id="SSF53383">
    <property type="entry name" value="PLP-dependent transferases"/>
    <property type="match status" value="1"/>
</dbReference>
<gene>
    <name evidence="6" type="ORF">OLMES_2855</name>
</gene>
<dbReference type="InterPro" id="IPR015421">
    <property type="entry name" value="PyrdxlP-dep_Trfase_major"/>
</dbReference>
<accession>A0A1Y0IBZ8</accession>
<keyword evidence="7" id="KW-1185">Reference proteome</keyword>
<sequence>MVRIPFSKITISDEEERELIECLRSGWLATGPRTEAFEREFSKIIGTEMSVAVTSGTAALHLALLTLDLQPGDEVITPSFTWVSAPNLISLLGAKPVFCDVDEETLNINAELIAPLITRRTKAIIPVHFAGLPVNMGPVYSLADKHGLVVIEDGCHALGASVNGKAIGSESNLCVFSFHPNKNITTGEGGVITGMDKKRLMRIRKLRHHGVERNSYDAYKNNKISKYDVLSLGLKYNMTDLAASIGIGQLKKLSRFIGSRNLAVQRYVDDLNELQTEIKVAQKFAVHEIQHACHLLITKVQDKPGLRDSLIAYLSSKGIQTGLHYLPVHLMTYYRDLYPNVKLPVTEKLGRTVLSLPLFPDISTQEISTVCHELDAGLRLARE</sequence>
<keyword evidence="6" id="KW-0032">Aminotransferase</keyword>
<dbReference type="PANTHER" id="PTHR30244">
    <property type="entry name" value="TRANSAMINASE"/>
    <property type="match status" value="1"/>
</dbReference>
<dbReference type="Gene3D" id="3.40.640.10">
    <property type="entry name" value="Type I PLP-dependent aspartate aminotransferase-like (Major domain)"/>
    <property type="match status" value="1"/>
</dbReference>
<proteinExistence type="inferred from homology"/>
<dbReference type="GO" id="GO:0030170">
    <property type="term" value="F:pyridoxal phosphate binding"/>
    <property type="evidence" value="ECO:0007669"/>
    <property type="project" value="TreeGrafter"/>
</dbReference>
<dbReference type="AlphaFoldDB" id="A0A1Y0IBZ8"/>
<dbReference type="RefSeq" id="WP_087461856.1">
    <property type="nucleotide sequence ID" value="NZ_CP021425.1"/>
</dbReference>
<keyword evidence="1 4" id="KW-0663">Pyridoxal phosphate</keyword>
<evidence type="ECO:0000313" key="6">
    <source>
        <dbReference type="EMBL" id="ARU56903.1"/>
    </source>
</evidence>
<feature type="modified residue" description="N6-(pyridoxal phosphate)lysine" evidence="4">
    <location>
        <position position="182"/>
    </location>
</feature>
<dbReference type="Gene3D" id="3.90.1150.10">
    <property type="entry name" value="Aspartate Aminotransferase, domain 1"/>
    <property type="match status" value="1"/>
</dbReference>
<dbReference type="PANTHER" id="PTHR30244:SF34">
    <property type="entry name" value="DTDP-4-AMINO-4,6-DIDEOXYGALACTOSE TRANSAMINASE"/>
    <property type="match status" value="1"/>
</dbReference>
<dbReference type="EMBL" id="CP021425">
    <property type="protein sequence ID" value="ARU56903.1"/>
    <property type="molecule type" value="Genomic_DNA"/>
</dbReference>
<dbReference type="KEGG" id="ome:OLMES_2855"/>
<dbReference type="GO" id="GO:0000271">
    <property type="term" value="P:polysaccharide biosynthetic process"/>
    <property type="evidence" value="ECO:0007669"/>
    <property type="project" value="TreeGrafter"/>
</dbReference>
<dbReference type="InterPro" id="IPR015422">
    <property type="entry name" value="PyrdxlP-dep_Trfase_small"/>
</dbReference>
<keyword evidence="6" id="KW-0808">Transferase</keyword>
<name>A0A1Y0IBZ8_9GAMM</name>
<dbReference type="PIRSF" id="PIRSF000390">
    <property type="entry name" value="PLP_StrS"/>
    <property type="match status" value="1"/>
</dbReference>
<dbReference type="CDD" id="cd00616">
    <property type="entry name" value="AHBA_syn"/>
    <property type="match status" value="1"/>
</dbReference>
<comment type="similarity">
    <text evidence="2 5">Belongs to the DegT/DnrJ/EryC1 family.</text>
</comment>
<dbReference type="InterPro" id="IPR015424">
    <property type="entry name" value="PyrdxlP-dep_Trfase"/>
</dbReference>
<evidence type="ECO:0000256" key="5">
    <source>
        <dbReference type="RuleBase" id="RU004508"/>
    </source>
</evidence>
<evidence type="ECO:0000256" key="4">
    <source>
        <dbReference type="PIRSR" id="PIRSR000390-2"/>
    </source>
</evidence>
<evidence type="ECO:0000256" key="1">
    <source>
        <dbReference type="ARBA" id="ARBA00022898"/>
    </source>
</evidence>
<protein>
    <submittedName>
        <fullName evidence="6">Pyridoxal phosphate-dependent aspartate aminotransferase</fullName>
    </submittedName>
</protein>
<evidence type="ECO:0000313" key="7">
    <source>
        <dbReference type="Proteomes" id="UP000196027"/>
    </source>
</evidence>
<feature type="active site" description="Proton acceptor" evidence="3">
    <location>
        <position position="182"/>
    </location>
</feature>
<dbReference type="InterPro" id="IPR000653">
    <property type="entry name" value="DegT/StrS_aminotransferase"/>
</dbReference>
<dbReference type="GO" id="GO:0008483">
    <property type="term" value="F:transaminase activity"/>
    <property type="evidence" value="ECO:0007669"/>
    <property type="project" value="UniProtKB-KW"/>
</dbReference>
<dbReference type="Proteomes" id="UP000196027">
    <property type="component" value="Chromosome"/>
</dbReference>
<evidence type="ECO:0000256" key="2">
    <source>
        <dbReference type="ARBA" id="ARBA00037999"/>
    </source>
</evidence>